<evidence type="ECO:0000313" key="2">
    <source>
        <dbReference type="Proteomes" id="UP000228700"/>
    </source>
</evidence>
<comment type="caution">
    <text evidence="1">The sequence shown here is derived from an EMBL/GenBank/DDBJ whole genome shotgun (WGS) entry which is preliminary data.</text>
</comment>
<gene>
    <name evidence="1" type="ORF">COV01_03525</name>
</gene>
<accession>A0A2M8LBC0</accession>
<evidence type="ECO:0000313" key="1">
    <source>
        <dbReference type="EMBL" id="PJE73885.1"/>
    </source>
</evidence>
<name>A0A2M8LBC0_9BACT</name>
<dbReference type="Gene3D" id="3.90.550.10">
    <property type="entry name" value="Spore Coat Polysaccharide Biosynthesis Protein SpsA, Chain A"/>
    <property type="match status" value="1"/>
</dbReference>
<dbReference type="AlphaFoldDB" id="A0A2M8LBC0"/>
<dbReference type="SUPFAM" id="SSF53448">
    <property type="entry name" value="Nucleotide-diphospho-sugar transferases"/>
    <property type="match status" value="1"/>
</dbReference>
<sequence>MEKPYISFVVTARNDDYGGNWQNRINAFMKVLAYQAERVRLPIELVFCEDNPVPNKPLMAEVLVVPKNEFFQTRFIIVPNEFHRALPDSNKVPVCEFIGKNIAARRSNGEYICGTNPDVLYSDELFDFFALRKLDPNHFYRVNRSDTSISKFADNTDVRDMLVNAKKSVTKIMYNDHSEYVSWKLWLSDFIHGRTLKLLIQCPLFNSLCGHDTENIHENAAGDFLLTHRDNWNIVGGYDERTVGSGVLDGYMMYTLFCKNLNQMIVPFELYHMYHHHGGVKYLASYEQFRKDAKTMLETKQSYKQTNIHWGFPLGSFREIIR</sequence>
<organism evidence="1 2">
    <name type="scientific">Candidatus Taylorbacteria bacterium CG10_big_fil_rev_8_21_14_0_10_41_48</name>
    <dbReference type="NCBI Taxonomy" id="1975024"/>
    <lineage>
        <taxon>Bacteria</taxon>
        <taxon>Candidatus Tayloriibacteriota</taxon>
    </lineage>
</organism>
<protein>
    <recommendedName>
        <fullName evidence="3">Glycosyltransferase 2-like domain-containing protein</fullName>
    </recommendedName>
</protein>
<dbReference type="EMBL" id="PFEQ01000014">
    <property type="protein sequence ID" value="PJE73885.1"/>
    <property type="molecule type" value="Genomic_DNA"/>
</dbReference>
<dbReference type="InterPro" id="IPR029044">
    <property type="entry name" value="Nucleotide-diphossugar_trans"/>
</dbReference>
<evidence type="ECO:0008006" key="3">
    <source>
        <dbReference type="Google" id="ProtNLM"/>
    </source>
</evidence>
<proteinExistence type="predicted"/>
<reference evidence="2" key="1">
    <citation type="submission" date="2017-09" db="EMBL/GenBank/DDBJ databases">
        <title>Depth-based differentiation of microbial function through sediment-hosted aquifers and enrichment of novel symbionts in the deep terrestrial subsurface.</title>
        <authorList>
            <person name="Probst A.J."/>
            <person name="Ladd B."/>
            <person name="Jarett J.K."/>
            <person name="Geller-Mcgrath D.E."/>
            <person name="Sieber C.M.K."/>
            <person name="Emerson J.B."/>
            <person name="Anantharaman K."/>
            <person name="Thomas B.C."/>
            <person name="Malmstrom R."/>
            <person name="Stieglmeier M."/>
            <person name="Klingl A."/>
            <person name="Woyke T."/>
            <person name="Ryan C.M."/>
            <person name="Banfield J.F."/>
        </authorList>
    </citation>
    <scope>NUCLEOTIDE SEQUENCE [LARGE SCALE GENOMIC DNA]</scope>
</reference>
<dbReference type="Proteomes" id="UP000228700">
    <property type="component" value="Unassembled WGS sequence"/>
</dbReference>